<dbReference type="EMBL" id="CP001810">
    <property type="protein sequence ID" value="ADL33249.1"/>
    <property type="molecule type" value="Genomic_DNA"/>
</dbReference>
<dbReference type="RefSeq" id="WP_013279906.1">
    <property type="nucleotide sequence ID" value="NC_014387.1"/>
</dbReference>
<organism evidence="1 2">
    <name type="scientific">Butyrivibrio proteoclasticus (strain ATCC 51982 / DSM 14932 / B316)</name>
    <name type="common">Clostridium proteoclasticum</name>
    <dbReference type="NCBI Taxonomy" id="515622"/>
    <lineage>
        <taxon>Bacteria</taxon>
        <taxon>Bacillati</taxon>
        <taxon>Bacillota</taxon>
        <taxon>Clostridia</taxon>
        <taxon>Lachnospirales</taxon>
        <taxon>Lachnospiraceae</taxon>
        <taxon>Butyrivibrio</taxon>
    </lineage>
</organism>
<dbReference type="AlphaFoldDB" id="E0S048"/>
<dbReference type="Proteomes" id="UP000001299">
    <property type="component" value="Chromosome 1"/>
</dbReference>
<evidence type="ECO:0000313" key="1">
    <source>
        <dbReference type="EMBL" id="ADL33249.1"/>
    </source>
</evidence>
<protein>
    <recommendedName>
        <fullName evidence="3">Glycosyl transferase GT4 family</fullName>
    </recommendedName>
</protein>
<name>E0S048_BUTPB</name>
<evidence type="ECO:0000313" key="2">
    <source>
        <dbReference type="Proteomes" id="UP000001299"/>
    </source>
</evidence>
<accession>E0S048</accession>
<gene>
    <name evidence="1" type="ordered locus">bpr_I0502</name>
</gene>
<evidence type="ECO:0008006" key="3">
    <source>
        <dbReference type="Google" id="ProtNLM"/>
    </source>
</evidence>
<dbReference type="eggNOG" id="COG0438">
    <property type="taxonomic scope" value="Bacteria"/>
</dbReference>
<dbReference type="HOGENOM" id="CLU_846475_0_0_9"/>
<dbReference type="STRING" id="515622.bpr_I0502"/>
<proteinExistence type="predicted"/>
<keyword evidence="2" id="KW-1185">Reference proteome</keyword>
<reference evidence="1 2" key="1">
    <citation type="journal article" date="2010" name="PLoS ONE">
        <title>The glycobiome of the rumen bacterium Butyrivibrio proteoclasticus B316(T) highlights adaptation to a polysaccharide-rich environment.</title>
        <authorList>
            <person name="Kelly W.J."/>
            <person name="Leahy S.C."/>
            <person name="Altermann E."/>
            <person name="Yeoman C.J."/>
            <person name="Dunne J.C."/>
            <person name="Kong Z."/>
            <person name="Pacheco D.M."/>
            <person name="Li D."/>
            <person name="Noel S.J."/>
            <person name="Moon C.D."/>
            <person name="Cookson A.L."/>
            <person name="Attwood G.T."/>
        </authorList>
    </citation>
    <scope>NUCLEOTIDE SEQUENCE [LARGE SCALE GENOMIC DNA]</scope>
    <source>
        <strain evidence="2">ATCC 51982 / DSM 14932 / B316</strain>
    </source>
</reference>
<sequence length="317" mass="35986">MTIYILAPQNRKSGGAELSHQLCSAINKLSDIQAYMCYVDLEAPFDKALGVDVPAPDAYEVYETQHITGDSELNSPDSVIVFPEGLTLSMPYYPLAKKVLWWMSVDNYIISTNESNMPFIRDNILLHLYQSYYSKDYVEKKIPNANGLYLSDYINDQHGKFIYPAEFRENIGLYNPAKGYEDIKPLLEKASWLRWVPLTGLDIPHMVLMMEAGKVYVDFGNHPGKDRIPREAAADGCCVITNKKGAAAFEGDVPIPEQYKFESPAESLDEIDALLHDICDNFADHQSRFEDYRKMIASEKDAFYSDVSSFIEHCKNL</sequence>
<dbReference type="KEGG" id="bpb:bpr_I0502"/>